<dbReference type="EMBL" id="AP024329">
    <property type="protein sequence ID" value="BCQ32716.1"/>
    <property type="molecule type" value="Genomic_DNA"/>
</dbReference>
<evidence type="ECO:0000313" key="1">
    <source>
        <dbReference type="EMBL" id="BCQ32716.1"/>
    </source>
</evidence>
<reference evidence="1 2" key="1">
    <citation type="submission" date="2021-01" db="EMBL/GenBank/DDBJ databases">
        <title>Complete genome sequence of Erwinia rhapontici MAFF 311153.</title>
        <authorList>
            <person name="Morohoshi T."/>
            <person name="Someya N."/>
        </authorList>
    </citation>
    <scope>NUCLEOTIDE SEQUENCE [LARGE SCALE GENOMIC DNA]</scope>
    <source>
        <strain evidence="1 2">MAFF 311153</strain>
    </source>
</reference>
<dbReference type="Proteomes" id="UP000677515">
    <property type="component" value="Chromosome"/>
</dbReference>
<gene>
    <name evidence="1" type="ORF">ERHA53_00590</name>
</gene>
<sequence length="121" mass="13509">MRPCFTVIIASLPVSNPNVSIQRPFMANTLLAGVNKDGHDSGTTRAAVSEGTLLIRDQDKQAQDVANLSRDAENANGSISQIFDKESEAYCGLPDERLLFELVSKTYRLRFVQVRLLRKWL</sequence>
<keyword evidence="2" id="KW-1185">Reference proteome</keyword>
<evidence type="ECO:0000313" key="2">
    <source>
        <dbReference type="Proteomes" id="UP000677515"/>
    </source>
</evidence>
<organism evidence="1 2">
    <name type="scientific">Erwinia rhapontici</name>
    <name type="common">Pectobacterium rhapontici</name>
    <dbReference type="NCBI Taxonomy" id="55212"/>
    <lineage>
        <taxon>Bacteria</taxon>
        <taxon>Pseudomonadati</taxon>
        <taxon>Pseudomonadota</taxon>
        <taxon>Gammaproteobacteria</taxon>
        <taxon>Enterobacterales</taxon>
        <taxon>Erwiniaceae</taxon>
        <taxon>Erwinia</taxon>
    </lineage>
</organism>
<proteinExistence type="predicted"/>
<name>A0ABN6DD54_ERWRD</name>
<accession>A0ABN6DD54</accession>
<protein>
    <submittedName>
        <fullName evidence="1">Uncharacterized protein</fullName>
    </submittedName>
</protein>